<evidence type="ECO:0000313" key="3">
    <source>
        <dbReference type="Proteomes" id="UP000638981"/>
    </source>
</evidence>
<evidence type="ECO:0000256" key="1">
    <source>
        <dbReference type="SAM" id="SignalP"/>
    </source>
</evidence>
<sequence length="211" mass="22919">MTLKIYTVKIIYKTLEKKMKVKLALMSLLAIASIATSLQASDCGSSLLSGRLDLTPPNSVPNTALQDFINDGPSWAENVKVSVEEKGADLWIDITEFPGTSSAAVAPRIAFLIGRVSSGNHSNIVFADDSRGIFVIDEVVLKNIGCRFVIEQEGGENPIVLMREFYNALLNYDGRERVAPIYNGNLLGDTNIALSVNNDVFVPGWVLSAVK</sequence>
<keyword evidence="1" id="KW-0732">Signal</keyword>
<proteinExistence type="predicted"/>
<dbReference type="Proteomes" id="UP000638981">
    <property type="component" value="Unassembled WGS sequence"/>
</dbReference>
<feature type="chain" id="PRO_5037319528" evidence="1">
    <location>
        <begin position="41"/>
        <end position="211"/>
    </location>
</feature>
<evidence type="ECO:0000313" key="2">
    <source>
        <dbReference type="EMBL" id="GHC55688.1"/>
    </source>
</evidence>
<dbReference type="EMBL" id="BMYJ01000005">
    <property type="protein sequence ID" value="GHC55688.1"/>
    <property type="molecule type" value="Genomic_DNA"/>
</dbReference>
<accession>A0A918TP55</accession>
<dbReference type="AlphaFoldDB" id="A0A918TP55"/>
<protein>
    <submittedName>
        <fullName evidence="2">Uncharacterized protein</fullName>
    </submittedName>
</protein>
<reference evidence="2" key="1">
    <citation type="journal article" date="2014" name="Int. J. Syst. Evol. Microbiol.">
        <title>Complete genome sequence of Corynebacterium casei LMG S-19264T (=DSM 44701T), isolated from a smear-ripened cheese.</title>
        <authorList>
            <consortium name="US DOE Joint Genome Institute (JGI-PGF)"/>
            <person name="Walter F."/>
            <person name="Albersmeier A."/>
            <person name="Kalinowski J."/>
            <person name="Ruckert C."/>
        </authorList>
    </citation>
    <scope>NUCLEOTIDE SEQUENCE</scope>
    <source>
        <strain evidence="2">KCTC 23310</strain>
    </source>
</reference>
<organism evidence="2 3">
    <name type="scientific">Neogemmobacter tilapiae</name>
    <dbReference type="NCBI Taxonomy" id="875041"/>
    <lineage>
        <taxon>Bacteria</taxon>
        <taxon>Pseudomonadati</taxon>
        <taxon>Pseudomonadota</taxon>
        <taxon>Alphaproteobacteria</taxon>
        <taxon>Rhodobacterales</taxon>
        <taxon>Paracoccaceae</taxon>
        <taxon>Neogemmobacter</taxon>
    </lineage>
</organism>
<comment type="caution">
    <text evidence="2">The sequence shown here is derived from an EMBL/GenBank/DDBJ whole genome shotgun (WGS) entry which is preliminary data.</text>
</comment>
<keyword evidence="3" id="KW-1185">Reference proteome</keyword>
<name>A0A918TP55_9RHOB</name>
<reference evidence="2" key="2">
    <citation type="submission" date="2020-09" db="EMBL/GenBank/DDBJ databases">
        <authorList>
            <person name="Sun Q."/>
            <person name="Kim S."/>
        </authorList>
    </citation>
    <scope>NUCLEOTIDE SEQUENCE</scope>
    <source>
        <strain evidence="2">KCTC 23310</strain>
    </source>
</reference>
<feature type="signal peptide" evidence="1">
    <location>
        <begin position="1"/>
        <end position="40"/>
    </location>
</feature>
<gene>
    <name evidence="2" type="ORF">GCM10007315_18470</name>
</gene>